<dbReference type="Pfam" id="PF02678">
    <property type="entry name" value="Pirin"/>
    <property type="match status" value="1"/>
</dbReference>
<dbReference type="GO" id="GO:0008127">
    <property type="term" value="F:quercetin 2,3-dioxygenase activity"/>
    <property type="evidence" value="ECO:0007669"/>
    <property type="project" value="UniProtKB-EC"/>
</dbReference>
<sequence>MKSVFHTANSRGIVDHGWLKSRHTFSFADYYDPDRINFGTLRVLNDDFVEGSKGFGTHPHKDMEIISIPLSGALEHRDSMGHGGIIYKGDIQVMSAGTGVTHSEFNANKTEPVQFLQIWVFPRDLKVTPRYDQISLDRHHQKNGFTEIISPNKDNDTTWIHQDAWFSLCNWDKDIVREYTIKRQGNGLYIFLIKGKIQIGDQIVNTRDGYGIWETDHVTLKALESSEILLMDIPMELPYYLK</sequence>
<dbReference type="GO" id="GO:0046872">
    <property type="term" value="F:metal ion binding"/>
    <property type="evidence" value="ECO:0007669"/>
    <property type="project" value="UniProtKB-KW"/>
</dbReference>
<dbReference type="SUPFAM" id="SSF51182">
    <property type="entry name" value="RmlC-like cupins"/>
    <property type="match status" value="1"/>
</dbReference>
<evidence type="ECO:0000256" key="2">
    <source>
        <dbReference type="PIRSR" id="PIRSR006232-1"/>
    </source>
</evidence>
<evidence type="ECO:0000313" key="8">
    <source>
        <dbReference type="Proteomes" id="UP000030103"/>
    </source>
</evidence>
<dbReference type="Proteomes" id="UP000254156">
    <property type="component" value="Unassembled WGS sequence"/>
</dbReference>
<dbReference type="CDD" id="cd02910">
    <property type="entry name" value="cupin_Yhhw_N"/>
    <property type="match status" value="1"/>
</dbReference>
<feature type="binding site" evidence="2">
    <location>
        <position position="102"/>
    </location>
    <ligand>
        <name>Fe cation</name>
        <dbReference type="ChEBI" id="CHEBI:24875"/>
    </ligand>
</feature>
<dbReference type="InterPro" id="IPR041602">
    <property type="entry name" value="Quercetinase_C"/>
</dbReference>
<name>A0A0A2EFJ4_9PORP</name>
<dbReference type="OrthoDB" id="321327at2"/>
<dbReference type="EMBL" id="JRFA01000008">
    <property type="protein sequence ID" value="KGN75214.1"/>
    <property type="molecule type" value="Genomic_DNA"/>
</dbReference>
<gene>
    <name evidence="7" type="primary">yhhW</name>
    <name evidence="6" type="ORF">HQ47_02425</name>
    <name evidence="7" type="ORF">NCTC11632_01814</name>
</gene>
<feature type="binding site" evidence="2">
    <location>
        <position position="104"/>
    </location>
    <ligand>
        <name>Fe cation</name>
        <dbReference type="ChEBI" id="CHEBI:24875"/>
    </ligand>
</feature>
<feature type="binding site" evidence="2">
    <location>
        <position position="60"/>
    </location>
    <ligand>
        <name>Fe cation</name>
        <dbReference type="ChEBI" id="CHEBI:24875"/>
    </ligand>
</feature>
<evidence type="ECO:0000259" key="4">
    <source>
        <dbReference type="Pfam" id="PF02678"/>
    </source>
</evidence>
<feature type="binding site" evidence="2">
    <location>
        <position position="58"/>
    </location>
    <ligand>
        <name>Fe cation</name>
        <dbReference type="ChEBI" id="CHEBI:24875"/>
    </ligand>
</feature>
<dbReference type="EMBL" id="UGTF01000002">
    <property type="protein sequence ID" value="SUB89689.1"/>
    <property type="molecule type" value="Genomic_DNA"/>
</dbReference>
<keyword evidence="7" id="KW-0560">Oxidoreductase</keyword>
<dbReference type="RefSeq" id="WP_025003652.1">
    <property type="nucleotide sequence ID" value="NZ_JASBZX010000006.1"/>
</dbReference>
<dbReference type="PIRSF" id="PIRSF006232">
    <property type="entry name" value="Pirin"/>
    <property type="match status" value="1"/>
</dbReference>
<evidence type="ECO:0000313" key="9">
    <source>
        <dbReference type="Proteomes" id="UP000254156"/>
    </source>
</evidence>
<dbReference type="PANTHER" id="PTHR43212">
    <property type="entry name" value="QUERCETIN 2,3-DIOXYGENASE"/>
    <property type="match status" value="1"/>
</dbReference>
<evidence type="ECO:0000256" key="1">
    <source>
        <dbReference type="ARBA" id="ARBA00008416"/>
    </source>
</evidence>
<accession>A0A0A2EFJ4</accession>
<protein>
    <submittedName>
        <fullName evidence="6">Pirin</fullName>
    </submittedName>
    <submittedName>
        <fullName evidence="7">Quercetin 2,3-dioxygenase</fullName>
        <ecNumber evidence="7">1.13.11.24</ecNumber>
    </submittedName>
</protein>
<dbReference type="InterPro" id="IPR003829">
    <property type="entry name" value="Pirin_N_dom"/>
</dbReference>
<dbReference type="PANTHER" id="PTHR43212:SF3">
    <property type="entry name" value="QUERCETIN 2,3-DIOXYGENASE"/>
    <property type="match status" value="1"/>
</dbReference>
<evidence type="ECO:0000256" key="3">
    <source>
        <dbReference type="RuleBase" id="RU003457"/>
    </source>
</evidence>
<proteinExistence type="inferred from homology"/>
<reference evidence="6 8" key="1">
    <citation type="submission" date="2014-09" db="EMBL/GenBank/DDBJ databases">
        <title>Draft Genome Sequence of Porphyromonas macacae COT-192_OH2859.</title>
        <authorList>
            <person name="Wallis C."/>
            <person name="Deusch O."/>
            <person name="O'Flynn C."/>
            <person name="Davis I."/>
            <person name="Horsfall A."/>
            <person name="Kirkwood N."/>
            <person name="Harris S."/>
            <person name="Eisen J.A."/>
            <person name="Coil D.A."/>
            <person name="Darling A.E."/>
            <person name="Jospin G."/>
            <person name="Alexiev A."/>
        </authorList>
    </citation>
    <scope>NUCLEOTIDE SEQUENCE [LARGE SCALE GENOMIC DNA]</scope>
    <source>
        <strain evidence="8">COT-192 OH2859</strain>
        <strain evidence="6">COT-192_OH2859</strain>
    </source>
</reference>
<dbReference type="AlphaFoldDB" id="A0A0A2EFJ4"/>
<dbReference type="InterPro" id="IPR012093">
    <property type="entry name" value="Pirin"/>
</dbReference>
<keyword evidence="7" id="KW-0223">Dioxygenase</keyword>
<dbReference type="Pfam" id="PF17954">
    <property type="entry name" value="Pirin_C_2"/>
    <property type="match status" value="1"/>
</dbReference>
<keyword evidence="8" id="KW-1185">Reference proteome</keyword>
<dbReference type="InterPro" id="IPR011051">
    <property type="entry name" value="RmlC_Cupin_sf"/>
</dbReference>
<comment type="similarity">
    <text evidence="1 3">Belongs to the pirin family.</text>
</comment>
<dbReference type="Proteomes" id="UP000030103">
    <property type="component" value="Unassembled WGS sequence"/>
</dbReference>
<dbReference type="InterPro" id="IPR014710">
    <property type="entry name" value="RmlC-like_jellyroll"/>
</dbReference>
<dbReference type="Gene3D" id="2.60.120.10">
    <property type="entry name" value="Jelly Rolls"/>
    <property type="match status" value="2"/>
</dbReference>
<evidence type="ECO:0000313" key="7">
    <source>
        <dbReference type="EMBL" id="SUB89689.1"/>
    </source>
</evidence>
<feature type="domain" description="Pirin N-terminal" evidence="4">
    <location>
        <begin position="11"/>
        <end position="120"/>
    </location>
</feature>
<evidence type="ECO:0000259" key="5">
    <source>
        <dbReference type="Pfam" id="PF17954"/>
    </source>
</evidence>
<organism evidence="6 8">
    <name type="scientific">Porphyromonas macacae</name>
    <dbReference type="NCBI Taxonomy" id="28115"/>
    <lineage>
        <taxon>Bacteria</taxon>
        <taxon>Pseudomonadati</taxon>
        <taxon>Bacteroidota</taxon>
        <taxon>Bacteroidia</taxon>
        <taxon>Bacteroidales</taxon>
        <taxon>Porphyromonadaceae</taxon>
        <taxon>Porphyromonas</taxon>
    </lineage>
</organism>
<feature type="domain" description="Quercetin 2,3-dioxygenase C-terminal cupin" evidence="5">
    <location>
        <begin position="148"/>
        <end position="233"/>
    </location>
</feature>
<dbReference type="EC" id="1.13.11.24" evidence="7"/>
<comment type="cofactor">
    <cofactor evidence="2">
        <name>Fe cation</name>
        <dbReference type="ChEBI" id="CHEBI:24875"/>
    </cofactor>
    <text evidence="2">Binds 1 Fe cation per subunit.</text>
</comment>
<evidence type="ECO:0000313" key="6">
    <source>
        <dbReference type="EMBL" id="KGN75214.1"/>
    </source>
</evidence>
<keyword evidence="2" id="KW-0408">Iron</keyword>
<reference evidence="7 9" key="2">
    <citation type="submission" date="2018-06" db="EMBL/GenBank/DDBJ databases">
        <authorList>
            <consortium name="Pathogen Informatics"/>
            <person name="Doyle S."/>
        </authorList>
    </citation>
    <scope>NUCLEOTIDE SEQUENCE [LARGE SCALE GENOMIC DNA]</scope>
    <source>
        <strain evidence="7 9">NCTC11632</strain>
    </source>
</reference>
<keyword evidence="2" id="KW-0479">Metal-binding</keyword>